<comment type="caution">
    <text evidence="1">The sequence shown here is derived from an EMBL/GenBank/DDBJ whole genome shotgun (WGS) entry which is preliminary data.</text>
</comment>
<dbReference type="EMBL" id="JBBNAF010000002">
    <property type="protein sequence ID" value="KAK9162641.1"/>
    <property type="molecule type" value="Genomic_DNA"/>
</dbReference>
<keyword evidence="2" id="KW-1185">Reference proteome</keyword>
<name>A0AAP0Q401_9MAGN</name>
<evidence type="ECO:0000313" key="1">
    <source>
        <dbReference type="EMBL" id="KAK9162641.1"/>
    </source>
</evidence>
<evidence type="ECO:0000313" key="2">
    <source>
        <dbReference type="Proteomes" id="UP001420932"/>
    </source>
</evidence>
<protein>
    <submittedName>
        <fullName evidence="1">Uncharacterized protein</fullName>
    </submittedName>
</protein>
<accession>A0AAP0Q401</accession>
<reference evidence="1 2" key="1">
    <citation type="submission" date="2024-01" db="EMBL/GenBank/DDBJ databases">
        <title>Genome assemblies of Stephania.</title>
        <authorList>
            <person name="Yang L."/>
        </authorList>
    </citation>
    <scope>NUCLEOTIDE SEQUENCE [LARGE SCALE GENOMIC DNA]</scope>
    <source>
        <strain evidence="1">YNDBR</strain>
        <tissue evidence="1">Leaf</tissue>
    </source>
</reference>
<proteinExistence type="predicted"/>
<dbReference type="Proteomes" id="UP001420932">
    <property type="component" value="Unassembled WGS sequence"/>
</dbReference>
<sequence>MRLALVALDGIKEPLFLFFLFYSDPRVWGEVVMEGDQGFHSRFGKGKVDRTREVKELMELGTSMESLGANGKQSLMDLDDWMRERKQEKGSDVAEKVAVAMKASKEIYRTAFVWAL</sequence>
<gene>
    <name evidence="1" type="ORF">Syun_003543</name>
</gene>
<organism evidence="1 2">
    <name type="scientific">Stephania yunnanensis</name>
    <dbReference type="NCBI Taxonomy" id="152371"/>
    <lineage>
        <taxon>Eukaryota</taxon>
        <taxon>Viridiplantae</taxon>
        <taxon>Streptophyta</taxon>
        <taxon>Embryophyta</taxon>
        <taxon>Tracheophyta</taxon>
        <taxon>Spermatophyta</taxon>
        <taxon>Magnoliopsida</taxon>
        <taxon>Ranunculales</taxon>
        <taxon>Menispermaceae</taxon>
        <taxon>Menispermoideae</taxon>
        <taxon>Cissampelideae</taxon>
        <taxon>Stephania</taxon>
    </lineage>
</organism>
<dbReference type="AlphaFoldDB" id="A0AAP0Q401"/>